<keyword evidence="3" id="KW-1185">Reference proteome</keyword>
<organism evidence="2 3">
    <name type="scientific">Chitinophaga barathri</name>
    <dbReference type="NCBI Taxonomy" id="1647451"/>
    <lineage>
        <taxon>Bacteria</taxon>
        <taxon>Pseudomonadati</taxon>
        <taxon>Bacteroidota</taxon>
        <taxon>Chitinophagia</taxon>
        <taxon>Chitinophagales</taxon>
        <taxon>Chitinophagaceae</taxon>
        <taxon>Chitinophaga</taxon>
    </lineage>
</organism>
<dbReference type="PANTHER" id="PTHR43798:SF33">
    <property type="entry name" value="HYDROLASE, PUTATIVE (AFU_ORTHOLOGUE AFUA_2G14860)-RELATED"/>
    <property type="match status" value="1"/>
</dbReference>
<evidence type="ECO:0000313" key="2">
    <source>
        <dbReference type="EMBL" id="RPD42254.1"/>
    </source>
</evidence>
<evidence type="ECO:0000259" key="1">
    <source>
        <dbReference type="Pfam" id="PF12697"/>
    </source>
</evidence>
<accession>A0A3N4MEB5</accession>
<evidence type="ECO:0000313" key="3">
    <source>
        <dbReference type="Proteomes" id="UP000279089"/>
    </source>
</evidence>
<dbReference type="Gene3D" id="3.40.50.1820">
    <property type="entry name" value="alpha/beta hydrolase"/>
    <property type="match status" value="1"/>
</dbReference>
<name>A0A3N4MEB5_9BACT</name>
<dbReference type="Pfam" id="PF12697">
    <property type="entry name" value="Abhydrolase_6"/>
    <property type="match status" value="1"/>
</dbReference>
<dbReference type="GO" id="GO:0016787">
    <property type="term" value="F:hydrolase activity"/>
    <property type="evidence" value="ECO:0007669"/>
    <property type="project" value="UniProtKB-KW"/>
</dbReference>
<keyword evidence="2" id="KW-0378">Hydrolase</keyword>
<dbReference type="RefSeq" id="WP_120515601.1">
    <property type="nucleotide sequence ID" value="NZ_QXZY01000003.1"/>
</dbReference>
<dbReference type="GO" id="GO:0016020">
    <property type="term" value="C:membrane"/>
    <property type="evidence" value="ECO:0007669"/>
    <property type="project" value="TreeGrafter"/>
</dbReference>
<dbReference type="Proteomes" id="UP000279089">
    <property type="component" value="Unassembled WGS sequence"/>
</dbReference>
<sequence>MKPALLLLHGALGSSRHFDPIVPVLQEQYTVHRFDFHGHGNTALPSSLSIEIFTTQLLDYIRDHQLSPVAIFGYSMGGYVALNAALQAPEAVLRVQTLATKFNWTPETAAKESRQLDATFLREKAPSFVAQLAELHGDDNWANLLPATAGLMTTLGNNPLLTKENLPQINIPVRLMVGDRDTMVGIEETLAVFRSLPQASMAVLPDTKHPLDKVNNAVLIWEIRSFMML</sequence>
<dbReference type="InterPro" id="IPR050266">
    <property type="entry name" value="AB_hydrolase_sf"/>
</dbReference>
<feature type="domain" description="AB hydrolase-1" evidence="1">
    <location>
        <begin position="5"/>
        <end position="209"/>
    </location>
</feature>
<dbReference type="AlphaFoldDB" id="A0A3N4MEB5"/>
<dbReference type="SUPFAM" id="SSF53474">
    <property type="entry name" value="alpha/beta-Hydrolases"/>
    <property type="match status" value="1"/>
</dbReference>
<proteinExistence type="predicted"/>
<protein>
    <submittedName>
        <fullName evidence="2">Alpha/beta fold hydrolase</fullName>
    </submittedName>
</protein>
<dbReference type="OrthoDB" id="9791779at2"/>
<gene>
    <name evidence="2" type="ORF">EG028_03480</name>
</gene>
<dbReference type="InterPro" id="IPR000073">
    <property type="entry name" value="AB_hydrolase_1"/>
</dbReference>
<dbReference type="EMBL" id="RMBX01000002">
    <property type="protein sequence ID" value="RPD42254.1"/>
    <property type="molecule type" value="Genomic_DNA"/>
</dbReference>
<comment type="caution">
    <text evidence="2">The sequence shown here is derived from an EMBL/GenBank/DDBJ whole genome shotgun (WGS) entry which is preliminary data.</text>
</comment>
<dbReference type="InterPro" id="IPR029058">
    <property type="entry name" value="AB_hydrolase_fold"/>
</dbReference>
<reference evidence="3" key="1">
    <citation type="submission" date="2018-11" db="EMBL/GenBank/DDBJ databases">
        <title>Chitinophaga lutea sp.nov., isolate from arsenic contaminated soil.</title>
        <authorList>
            <person name="Zong Y."/>
        </authorList>
    </citation>
    <scope>NUCLEOTIDE SEQUENCE [LARGE SCALE GENOMIC DNA]</scope>
    <source>
        <strain evidence="3">YLT18</strain>
    </source>
</reference>
<dbReference type="PANTHER" id="PTHR43798">
    <property type="entry name" value="MONOACYLGLYCEROL LIPASE"/>
    <property type="match status" value="1"/>
</dbReference>